<dbReference type="Proteomes" id="UP000092666">
    <property type="component" value="Unassembled WGS sequence"/>
</dbReference>
<feature type="region of interest" description="Disordered" evidence="1">
    <location>
        <begin position="21"/>
        <end position="108"/>
    </location>
</feature>
<dbReference type="AlphaFoldDB" id="A0A1B9H254"/>
<feature type="region of interest" description="Disordered" evidence="1">
    <location>
        <begin position="446"/>
        <end position="470"/>
    </location>
</feature>
<name>A0A1B9H254_9TREE</name>
<feature type="compositionally biased region" description="Polar residues" evidence="1">
    <location>
        <begin position="55"/>
        <end position="65"/>
    </location>
</feature>
<feature type="compositionally biased region" description="Polar residues" evidence="1">
    <location>
        <begin position="720"/>
        <end position="749"/>
    </location>
</feature>
<protein>
    <submittedName>
        <fullName evidence="2">Uncharacterized protein</fullName>
    </submittedName>
</protein>
<reference evidence="3" key="2">
    <citation type="submission" date="2013-12" db="EMBL/GenBank/DDBJ databases">
        <title>Evolution of pathogenesis and genome organization in the Tremellales.</title>
        <authorList>
            <person name="Cuomo C."/>
            <person name="Litvintseva A."/>
            <person name="Heitman J."/>
            <person name="Chen Y."/>
            <person name="Sun S."/>
            <person name="Springer D."/>
            <person name="Dromer F."/>
            <person name="Young S."/>
            <person name="Zeng Q."/>
            <person name="Chapman S."/>
            <person name="Gujja S."/>
            <person name="Saif S."/>
            <person name="Birren B."/>
        </authorList>
    </citation>
    <scope>NUCLEOTIDE SEQUENCE [LARGE SCALE GENOMIC DNA]</scope>
    <source>
        <strain evidence="3">BCC8398</strain>
    </source>
</reference>
<gene>
    <name evidence="2" type="ORF">I316_01253</name>
</gene>
<keyword evidence="3" id="KW-1185">Reference proteome</keyword>
<dbReference type="InterPro" id="IPR011990">
    <property type="entry name" value="TPR-like_helical_dom_sf"/>
</dbReference>
<sequence length="847" mass="92728">MRIRLPPSIIASIESHLRPDFHPVRSLSPALQSGTDARSKTESSRLRPLRPISSAEPTHTDSTYQVRAVGPLSDEKQYNGNERLGSSSRSGSSTQRATQPSRSPSTSYNYEIDTLHLDVPHLLRNSPKSQSHLDTAHQYLTKQRFDPASPVSRLRRQITYSKMISAFLSHPQGLDAIHTFLDRSLQEGIPISIPTLTAILHSVSSSPDLNERMKVVHGILPLLPEQLDIPLLDVLLRTVIRDTSPEPEMVEKMIVDCLKLDHRGSRDRWPLEVWDLLLSAYAQRRDLRGAIKVLGELKDTVRPSFGTTTTSALASSSNAGILSQKDKQAICKAYTTVLKAYRNHRSYLQSNGQTRRSRSCVAQSALIPRQLAADLIELLGGERPSTGFLNAWLRIERENGEVEVAESVWKIIIGAYRDADSFGAAAGAESGQGVVADSIGVAEKHDPVSESAGVAKTREIGDSAQDGPDSESWRSLFALYDPSTSTRTPSLPPIRTSLRRLFAQNRLTPSSVSTDTPLLTAPLFNSIVRAILDGRTASSAAAATQPAATSTIMIDFPALLVVIQQMRWAGVQPDRKTIDFISASLMHHVTYNGNMLLAQQVEIGFHPRYRRAGATAGAGNKGGKISKRWKRMGLGLPDWDFVSEVIHQTRLEQYHQDLRGRAAKGNRLHLEGPQEEPLLYPEMVYLPLSMPVGRLTGQSSAGQSEPPSSMPISGARIITTGFSSDSCPNSTGERNTTLASDPSLGSKQKQPLPSLILPALVVLIERIIVSSARHRQSIGDPHKGATAANIRANPEGQASEDGTMNTANMMMRMSDQQVLRAVMLPVEEEITPRGRRNSALQEPVQST</sequence>
<feature type="region of interest" description="Disordered" evidence="1">
    <location>
        <begin position="719"/>
        <end position="749"/>
    </location>
</feature>
<reference evidence="2 3" key="1">
    <citation type="submission" date="2013-07" db="EMBL/GenBank/DDBJ databases">
        <title>The Genome Sequence of Cryptococcus heveanensis BCC8398.</title>
        <authorList>
            <consortium name="The Broad Institute Genome Sequencing Platform"/>
            <person name="Cuomo C."/>
            <person name="Litvintseva A."/>
            <person name="Chen Y."/>
            <person name="Heitman J."/>
            <person name="Sun S."/>
            <person name="Springer D."/>
            <person name="Dromer F."/>
            <person name="Young S.K."/>
            <person name="Zeng Q."/>
            <person name="Gargeya S."/>
            <person name="Fitzgerald M."/>
            <person name="Abouelleil A."/>
            <person name="Alvarado L."/>
            <person name="Berlin A.M."/>
            <person name="Chapman S.B."/>
            <person name="Dewar J."/>
            <person name="Goldberg J."/>
            <person name="Griggs A."/>
            <person name="Gujja S."/>
            <person name="Hansen M."/>
            <person name="Howarth C."/>
            <person name="Imamovic A."/>
            <person name="Larimer J."/>
            <person name="McCowan C."/>
            <person name="Murphy C."/>
            <person name="Pearson M."/>
            <person name="Priest M."/>
            <person name="Roberts A."/>
            <person name="Saif S."/>
            <person name="Shea T."/>
            <person name="Sykes S."/>
            <person name="Wortman J."/>
            <person name="Nusbaum C."/>
            <person name="Birren B."/>
        </authorList>
    </citation>
    <scope>NUCLEOTIDE SEQUENCE [LARGE SCALE GENOMIC DNA]</scope>
    <source>
        <strain evidence="2 3">BCC8398</strain>
    </source>
</reference>
<feature type="region of interest" description="Disordered" evidence="1">
    <location>
        <begin position="777"/>
        <end position="802"/>
    </location>
</feature>
<evidence type="ECO:0000256" key="1">
    <source>
        <dbReference type="SAM" id="MobiDB-lite"/>
    </source>
</evidence>
<proteinExistence type="predicted"/>
<evidence type="ECO:0000313" key="2">
    <source>
        <dbReference type="EMBL" id="OCF37344.1"/>
    </source>
</evidence>
<accession>A0A1B9H254</accession>
<feature type="compositionally biased region" description="Polar residues" evidence="1">
    <location>
        <begin position="94"/>
        <end position="108"/>
    </location>
</feature>
<dbReference type="Gene3D" id="1.25.40.10">
    <property type="entry name" value="Tetratricopeptide repeat domain"/>
    <property type="match status" value="1"/>
</dbReference>
<dbReference type="OrthoDB" id="2574792at2759"/>
<dbReference type="EMBL" id="KI669493">
    <property type="protein sequence ID" value="OCF37344.1"/>
    <property type="molecule type" value="Genomic_DNA"/>
</dbReference>
<organism evidence="2 3">
    <name type="scientific">Kwoniella heveanensis BCC8398</name>
    <dbReference type="NCBI Taxonomy" id="1296120"/>
    <lineage>
        <taxon>Eukaryota</taxon>
        <taxon>Fungi</taxon>
        <taxon>Dikarya</taxon>
        <taxon>Basidiomycota</taxon>
        <taxon>Agaricomycotina</taxon>
        <taxon>Tremellomycetes</taxon>
        <taxon>Tremellales</taxon>
        <taxon>Cryptococcaceae</taxon>
        <taxon>Kwoniella</taxon>
    </lineage>
</organism>
<evidence type="ECO:0000313" key="3">
    <source>
        <dbReference type="Proteomes" id="UP000092666"/>
    </source>
</evidence>